<protein>
    <submittedName>
        <fullName evidence="3">Phage shock protein PspA</fullName>
    </submittedName>
</protein>
<dbReference type="GO" id="GO:0005829">
    <property type="term" value="C:cytosol"/>
    <property type="evidence" value="ECO:0007669"/>
    <property type="project" value="TreeGrafter"/>
</dbReference>
<reference evidence="3" key="1">
    <citation type="journal article" date="2020" name="mSystems">
        <title>Genome- and Community-Level Interaction Insights into Carbon Utilization and Element Cycling Functions of Hydrothermarchaeota in Hydrothermal Sediment.</title>
        <authorList>
            <person name="Zhou Z."/>
            <person name="Liu Y."/>
            <person name="Xu W."/>
            <person name="Pan J."/>
            <person name="Luo Z.H."/>
            <person name="Li M."/>
        </authorList>
    </citation>
    <scope>NUCLEOTIDE SEQUENCE [LARGE SCALE GENOMIC DNA]</scope>
    <source>
        <strain evidence="3">HyVt-26</strain>
    </source>
</reference>
<dbReference type="PANTHER" id="PTHR31088:SF6">
    <property type="entry name" value="PHAGE SHOCK PROTEIN A"/>
    <property type="match status" value="1"/>
</dbReference>
<dbReference type="Proteomes" id="UP000885822">
    <property type="component" value="Unassembled WGS sequence"/>
</dbReference>
<feature type="coiled-coil region" evidence="2">
    <location>
        <begin position="54"/>
        <end position="135"/>
    </location>
</feature>
<dbReference type="Pfam" id="PF04012">
    <property type="entry name" value="PspA_IM30"/>
    <property type="match status" value="1"/>
</dbReference>
<evidence type="ECO:0000256" key="2">
    <source>
        <dbReference type="SAM" id="Coils"/>
    </source>
</evidence>
<comment type="similarity">
    <text evidence="1">Belongs to the PspA/Vipp/IM30 family.</text>
</comment>
<evidence type="ECO:0000256" key="1">
    <source>
        <dbReference type="ARBA" id="ARBA00043985"/>
    </source>
</evidence>
<comment type="caution">
    <text evidence="3">The sequence shown here is derived from an EMBL/GenBank/DDBJ whole genome shotgun (WGS) entry which is preliminary data.</text>
</comment>
<dbReference type="PANTHER" id="PTHR31088">
    <property type="entry name" value="MEMBRANE-ASSOCIATED PROTEIN VIPP1, CHLOROPLASTIC"/>
    <property type="match status" value="1"/>
</dbReference>
<dbReference type="NCBIfam" id="TIGR02977">
    <property type="entry name" value="phageshock_pspA"/>
    <property type="match status" value="1"/>
</dbReference>
<sequence length="222" mass="25841">MGIFSRLHDIINSNITTMLDKAENPEKIIRLVIQEMEDTLVEVRSDAARTIADKKKLQRHLDIMQAEIDDWQRKAELALSKNREDLARAALKEKHGLENAADRMERELESLEDQLVQLNQDTVQLQKKLDDAKARHKTMMMKHDTVSGRLRTREKLHDNRIDDALARFETIEQKMEHMEGKVESFDVGRDPALEDKFAELEAEDIIEDELNKLKSRLTDKES</sequence>
<dbReference type="InterPro" id="IPR007157">
    <property type="entry name" value="PspA_VIPP1"/>
</dbReference>
<evidence type="ECO:0000313" key="3">
    <source>
        <dbReference type="EMBL" id="HDK38457.1"/>
    </source>
</evidence>
<dbReference type="GO" id="GO:0009271">
    <property type="term" value="P:phage shock"/>
    <property type="evidence" value="ECO:0007669"/>
    <property type="project" value="TreeGrafter"/>
</dbReference>
<name>A0A831JSF0_9GAMM</name>
<proteinExistence type="inferred from homology"/>
<organism evidence="3">
    <name type="scientific">Thiolapillus brandeum</name>
    <dbReference type="NCBI Taxonomy" id="1076588"/>
    <lineage>
        <taxon>Bacteria</taxon>
        <taxon>Pseudomonadati</taxon>
        <taxon>Pseudomonadota</taxon>
        <taxon>Gammaproteobacteria</taxon>
        <taxon>Chromatiales</taxon>
        <taxon>Sedimenticolaceae</taxon>
        <taxon>Thiolapillus</taxon>
    </lineage>
</organism>
<gene>
    <name evidence="3" type="primary">pspA</name>
    <name evidence="3" type="ORF">ENG92_05525</name>
</gene>
<dbReference type="AlphaFoldDB" id="A0A831JSF0"/>
<accession>A0A831JSF0</accession>
<dbReference type="EMBL" id="DRCV01000243">
    <property type="protein sequence ID" value="HDK38457.1"/>
    <property type="molecule type" value="Genomic_DNA"/>
</dbReference>
<dbReference type="InterPro" id="IPR014319">
    <property type="entry name" value="Phageshock_PspA"/>
</dbReference>
<keyword evidence="2" id="KW-0175">Coiled coil</keyword>